<feature type="transmembrane region" description="Helical" evidence="13">
    <location>
        <begin position="67"/>
        <end position="84"/>
    </location>
</feature>
<dbReference type="InterPro" id="IPR001873">
    <property type="entry name" value="ENaC"/>
</dbReference>
<dbReference type="RefSeq" id="XP_026737622.1">
    <property type="nucleotide sequence ID" value="XM_026881821.1"/>
</dbReference>
<dbReference type="PRINTS" id="PR01078">
    <property type="entry name" value="AMINACHANNEL"/>
</dbReference>
<keyword evidence="8 12" id="KW-0406">Ion transport</keyword>
<evidence type="ECO:0000256" key="3">
    <source>
        <dbReference type="ARBA" id="ARBA00022448"/>
    </source>
</evidence>
<organism evidence="14 15">
    <name type="scientific">Trichoplusia ni</name>
    <name type="common">Cabbage looper</name>
    <dbReference type="NCBI Taxonomy" id="7111"/>
    <lineage>
        <taxon>Eukaryota</taxon>
        <taxon>Metazoa</taxon>
        <taxon>Ecdysozoa</taxon>
        <taxon>Arthropoda</taxon>
        <taxon>Hexapoda</taxon>
        <taxon>Insecta</taxon>
        <taxon>Pterygota</taxon>
        <taxon>Neoptera</taxon>
        <taxon>Endopterygota</taxon>
        <taxon>Lepidoptera</taxon>
        <taxon>Glossata</taxon>
        <taxon>Ditrysia</taxon>
        <taxon>Noctuoidea</taxon>
        <taxon>Noctuidae</taxon>
        <taxon>Plusiinae</taxon>
        <taxon>Trichoplusia</taxon>
    </lineage>
</organism>
<protein>
    <submittedName>
        <fullName evidence="15">Pickpocket protein 28</fullName>
    </submittedName>
</protein>
<keyword evidence="10 12" id="KW-0739">Sodium transport</keyword>
<comment type="subcellular location">
    <subcellularLocation>
        <location evidence="1">Membrane</location>
        <topology evidence="1">Multi-pass membrane protein</topology>
    </subcellularLocation>
</comment>
<evidence type="ECO:0000256" key="1">
    <source>
        <dbReference type="ARBA" id="ARBA00004141"/>
    </source>
</evidence>
<keyword evidence="7" id="KW-0915">Sodium</keyword>
<evidence type="ECO:0000256" key="7">
    <source>
        <dbReference type="ARBA" id="ARBA00023053"/>
    </source>
</evidence>
<dbReference type="KEGG" id="tnl:113500897"/>
<reference evidence="15" key="1">
    <citation type="submission" date="2025-08" db="UniProtKB">
        <authorList>
            <consortium name="RefSeq"/>
        </authorList>
    </citation>
    <scope>IDENTIFICATION</scope>
</reference>
<keyword evidence="4 12" id="KW-0894">Sodium channel</keyword>
<dbReference type="PANTHER" id="PTHR11690:SF288">
    <property type="entry name" value="AMILORIDE-SENSITIVE NA+ CHANNEL-RELATED"/>
    <property type="match status" value="1"/>
</dbReference>
<evidence type="ECO:0000256" key="4">
    <source>
        <dbReference type="ARBA" id="ARBA00022461"/>
    </source>
</evidence>
<dbReference type="GO" id="GO:0015280">
    <property type="term" value="F:ligand-gated sodium channel activity"/>
    <property type="evidence" value="ECO:0007669"/>
    <property type="project" value="TreeGrafter"/>
</dbReference>
<sequence length="572" mass="66312">MSLEFISRDENEVVIVTNVYGDFCVRKARRKRQKLLVQELMLDYANNTTLHGLPYITRKGVTLVEKIFWVITFIASVSMCLFLISKVWLKWKTSPVIVTVNEHLVPVGKVPFPSVTICPQSKCMTNVYNYTAVTMKLKEISENNNITINETLREEIAMYDDVSRICGLERQKLFYLSDQLFENNLSDASVVRHLHEVAPKRYDFLDGCHVHGEPMSCYDLFQEVLTKEGVCYNMNSLPADEILRNENLQQEYKYLSTRKNISGWSIVNGYTPHLKYYYPLPGSENGEYPDVEIELFHYSRYRDKLCNGDKSGFKVYIHHPADLPQSSLYYYAVLHDQVSSMALSLSYINTSDSLKKYDAETLQCYFPDERYLRYFKIYTANNCKIECISNMTYKICNCVEFYMPHDNSSTLCTARDALCVSWAQEKVLEQESDVQTAKCHCLPSCTSAIDYEAEILKTAYHKSRVIKMTATVENNSFYFKNTDIFNKLTFSKLEIYFKKSRFVSMRRSELFGVTDFLANCGGLLGLFLGFSFLSLVEIFYFLTLRLCCTLKKDLEEEKAIASLDKPDHIKKY</sequence>
<keyword evidence="6 13" id="KW-1133">Transmembrane helix</keyword>
<dbReference type="Gene3D" id="1.10.287.770">
    <property type="entry name" value="YojJ-like"/>
    <property type="match status" value="1"/>
</dbReference>
<evidence type="ECO:0000256" key="13">
    <source>
        <dbReference type="SAM" id="Phobius"/>
    </source>
</evidence>
<dbReference type="PANTHER" id="PTHR11690">
    <property type="entry name" value="AMILORIDE-SENSITIVE SODIUM CHANNEL-RELATED"/>
    <property type="match status" value="1"/>
</dbReference>
<dbReference type="OrthoDB" id="6021021at2759"/>
<accession>A0A7E5WB14</accession>
<evidence type="ECO:0000256" key="11">
    <source>
        <dbReference type="ARBA" id="ARBA00023303"/>
    </source>
</evidence>
<dbReference type="GeneID" id="113500897"/>
<keyword evidence="9 13" id="KW-0472">Membrane</keyword>
<evidence type="ECO:0000313" key="14">
    <source>
        <dbReference type="Proteomes" id="UP000322000"/>
    </source>
</evidence>
<keyword evidence="11 12" id="KW-0407">Ion channel</keyword>
<evidence type="ECO:0000256" key="12">
    <source>
        <dbReference type="RuleBase" id="RU000679"/>
    </source>
</evidence>
<feature type="transmembrane region" description="Helical" evidence="13">
    <location>
        <begin position="516"/>
        <end position="542"/>
    </location>
</feature>
<name>A0A7E5WB14_TRINI</name>
<keyword evidence="3 12" id="KW-0813">Transport</keyword>
<evidence type="ECO:0000256" key="9">
    <source>
        <dbReference type="ARBA" id="ARBA00023136"/>
    </source>
</evidence>
<dbReference type="InParanoid" id="A0A7E5WB14"/>
<evidence type="ECO:0000313" key="15">
    <source>
        <dbReference type="RefSeq" id="XP_026737622.1"/>
    </source>
</evidence>
<evidence type="ECO:0000256" key="2">
    <source>
        <dbReference type="ARBA" id="ARBA00007193"/>
    </source>
</evidence>
<evidence type="ECO:0000256" key="6">
    <source>
        <dbReference type="ARBA" id="ARBA00022989"/>
    </source>
</evidence>
<comment type="similarity">
    <text evidence="2 12">Belongs to the amiloride-sensitive sodium channel (TC 1.A.6) family.</text>
</comment>
<dbReference type="Gene3D" id="2.60.470.10">
    <property type="entry name" value="Acid-sensing ion channels like domains"/>
    <property type="match status" value="1"/>
</dbReference>
<dbReference type="GO" id="GO:0005886">
    <property type="term" value="C:plasma membrane"/>
    <property type="evidence" value="ECO:0007669"/>
    <property type="project" value="TreeGrafter"/>
</dbReference>
<proteinExistence type="inferred from homology"/>
<evidence type="ECO:0000256" key="5">
    <source>
        <dbReference type="ARBA" id="ARBA00022692"/>
    </source>
</evidence>
<dbReference type="Pfam" id="PF00858">
    <property type="entry name" value="ASC"/>
    <property type="match status" value="1"/>
</dbReference>
<keyword evidence="5 12" id="KW-0812">Transmembrane</keyword>
<evidence type="ECO:0000256" key="10">
    <source>
        <dbReference type="ARBA" id="ARBA00023201"/>
    </source>
</evidence>
<gene>
    <name evidence="15" type="primary">LOC113500897</name>
</gene>
<dbReference type="AlphaFoldDB" id="A0A7E5WB14"/>
<keyword evidence="14" id="KW-1185">Reference proteome</keyword>
<dbReference type="Proteomes" id="UP000322000">
    <property type="component" value="Chromosome 14"/>
</dbReference>
<evidence type="ECO:0000256" key="8">
    <source>
        <dbReference type="ARBA" id="ARBA00023065"/>
    </source>
</evidence>